<dbReference type="InterPro" id="IPR053339">
    <property type="entry name" value="FAS1_domain_protein"/>
</dbReference>
<dbReference type="AlphaFoldDB" id="A0A0A9H7N8"/>
<organism evidence="2">
    <name type="scientific">Arundo donax</name>
    <name type="common">Giant reed</name>
    <name type="synonym">Donax arundinaceus</name>
    <dbReference type="NCBI Taxonomy" id="35708"/>
    <lineage>
        <taxon>Eukaryota</taxon>
        <taxon>Viridiplantae</taxon>
        <taxon>Streptophyta</taxon>
        <taxon>Embryophyta</taxon>
        <taxon>Tracheophyta</taxon>
        <taxon>Spermatophyta</taxon>
        <taxon>Magnoliopsida</taxon>
        <taxon>Liliopsida</taxon>
        <taxon>Poales</taxon>
        <taxon>Poaceae</taxon>
        <taxon>PACMAD clade</taxon>
        <taxon>Arundinoideae</taxon>
        <taxon>Arundineae</taxon>
        <taxon>Arundo</taxon>
    </lineage>
</organism>
<protein>
    <recommendedName>
        <fullName evidence="1">FAS1 domain-containing protein</fullName>
    </recommendedName>
</protein>
<dbReference type="PANTHER" id="PTHR36069:SF1">
    <property type="entry name" value="EXPRESSED PROTEIN"/>
    <property type="match status" value="1"/>
</dbReference>
<evidence type="ECO:0000259" key="1">
    <source>
        <dbReference type="SMART" id="SM00554"/>
    </source>
</evidence>
<dbReference type="PANTHER" id="PTHR36069">
    <property type="entry name" value="EXPRESSED PROTEIN-RELATED"/>
    <property type="match status" value="1"/>
</dbReference>
<evidence type="ECO:0000313" key="2">
    <source>
        <dbReference type="EMBL" id="JAE33190.1"/>
    </source>
</evidence>
<feature type="domain" description="FAS1" evidence="1">
    <location>
        <begin position="7"/>
        <end position="103"/>
    </location>
</feature>
<dbReference type="EMBL" id="GBRH01164706">
    <property type="protein sequence ID" value="JAE33190.1"/>
    <property type="molecule type" value="Transcribed_RNA"/>
</dbReference>
<sequence length="171" mass="19033">MRTCNTTFLMPNDRLMSTASIPKSQVVEFLSRHSISVPLMFDDLIRFPSGTVVPTHHSSEMITVTNSVHKKLYFNDIELTSPDLCHLGDPFRCHGINGVIRPTATRRKRGGNLPSLCCFNFCPTGETFSCKPILGHIFSTVSQHRFCLDSCPGTSSHGEVPIMSLPELSFF</sequence>
<dbReference type="InterPro" id="IPR000782">
    <property type="entry name" value="FAS1_domain"/>
</dbReference>
<reference evidence="2" key="1">
    <citation type="submission" date="2014-09" db="EMBL/GenBank/DDBJ databases">
        <authorList>
            <person name="Magalhaes I.L.F."/>
            <person name="Oliveira U."/>
            <person name="Santos F.R."/>
            <person name="Vidigal T.H.D.A."/>
            <person name="Brescovit A.D."/>
            <person name="Santos A.J."/>
        </authorList>
    </citation>
    <scope>NUCLEOTIDE SEQUENCE</scope>
    <source>
        <tissue evidence="2">Shoot tissue taken approximately 20 cm above the soil surface</tissue>
    </source>
</reference>
<dbReference type="SMART" id="SM00554">
    <property type="entry name" value="FAS1"/>
    <property type="match status" value="1"/>
</dbReference>
<accession>A0A0A9H7N8</accession>
<proteinExistence type="predicted"/>
<name>A0A0A9H7N8_ARUDO</name>
<reference evidence="2" key="2">
    <citation type="journal article" date="2015" name="Data Brief">
        <title>Shoot transcriptome of the giant reed, Arundo donax.</title>
        <authorList>
            <person name="Barrero R.A."/>
            <person name="Guerrero F.D."/>
            <person name="Moolhuijzen P."/>
            <person name="Goolsby J.A."/>
            <person name="Tidwell J."/>
            <person name="Bellgard S.E."/>
            <person name="Bellgard M.I."/>
        </authorList>
    </citation>
    <scope>NUCLEOTIDE SEQUENCE</scope>
    <source>
        <tissue evidence="2">Shoot tissue taken approximately 20 cm above the soil surface</tissue>
    </source>
</reference>